<feature type="zinc finger region" description="C3H1-type" evidence="5">
    <location>
        <begin position="301"/>
        <end position="327"/>
    </location>
</feature>
<evidence type="ECO:0000256" key="4">
    <source>
        <dbReference type="ARBA" id="ARBA00022833"/>
    </source>
</evidence>
<dbReference type="Proteomes" id="UP000028045">
    <property type="component" value="Unassembled WGS sequence"/>
</dbReference>
<evidence type="ECO:0000256" key="6">
    <source>
        <dbReference type="SAM" id="MobiDB-lite"/>
    </source>
</evidence>
<keyword evidence="2" id="KW-0677">Repeat</keyword>
<organism evidence="8 9">
    <name type="scientific">Stachybotrys chartarum (strain CBS 109288 / IBT 7711)</name>
    <name type="common">Toxic black mold</name>
    <name type="synonym">Stilbospora chartarum</name>
    <dbReference type="NCBI Taxonomy" id="1280523"/>
    <lineage>
        <taxon>Eukaryota</taxon>
        <taxon>Fungi</taxon>
        <taxon>Dikarya</taxon>
        <taxon>Ascomycota</taxon>
        <taxon>Pezizomycotina</taxon>
        <taxon>Sordariomycetes</taxon>
        <taxon>Hypocreomycetidae</taxon>
        <taxon>Hypocreales</taxon>
        <taxon>Stachybotryaceae</taxon>
        <taxon>Stachybotrys</taxon>
    </lineage>
</organism>
<name>A0A084AI17_STACB</name>
<dbReference type="OrthoDB" id="410307at2759"/>
<dbReference type="FunFam" id="4.10.1000.10:FF:000022">
    <property type="entry name" value="Zinc finger CCCH domain-containing protein 7"/>
    <property type="match status" value="1"/>
</dbReference>
<dbReference type="Pfam" id="PF00642">
    <property type="entry name" value="zf-CCCH"/>
    <property type="match status" value="1"/>
</dbReference>
<evidence type="ECO:0000313" key="9">
    <source>
        <dbReference type="Proteomes" id="UP000028045"/>
    </source>
</evidence>
<sequence length="434" mass="48400">MSDEVKELMARIGQDKSIYIKTSNLGFSLPQVVTQFPHDVRIAFILWKSLALLTNTDNIYRHAVAPYPQRGHRTGRAPTAHRHRTLDLTTTRTSSPSSNSGAGSASESSGWVSRTDRHRQLINASVYEKESQTRAKAMEETRLRNMGDKRRRERSQFTAFLKSQTGTYGANPQAENSTGTNELLIQGIRFRVMDGGKKLMKLHDDPHPASATPKTTVIAGVKFNRTKTGNLVANRIVQDQRYGLGFSTLRVLTQYSQSGKFKKVDQRCKIFSTTVALCKDFLKDGRCSRGDSCDLAHELTPERMPDCLHYAKGHCAKADCAYTHSKSPPSAPVCRDFGFCGFCDKGANCSERHVFECPDFTNTGRCRVKGCKLPHRERASLLRNQAKADEMNEDVSSEDEAADSDDVDSDEVAEFIEVDSDDPDAEGTRDYLPI</sequence>
<keyword evidence="4 5" id="KW-0862">Zinc</keyword>
<feature type="compositionally biased region" description="Acidic residues" evidence="6">
    <location>
        <begin position="391"/>
        <end position="410"/>
    </location>
</feature>
<dbReference type="AlphaFoldDB" id="A0A084AI17"/>
<evidence type="ECO:0000256" key="3">
    <source>
        <dbReference type="ARBA" id="ARBA00022771"/>
    </source>
</evidence>
<feature type="domain" description="C3H1-type" evidence="7">
    <location>
        <begin position="328"/>
        <end position="356"/>
    </location>
</feature>
<accession>A0A084AI17</accession>
<reference evidence="8 9" key="1">
    <citation type="journal article" date="2014" name="BMC Genomics">
        <title>Comparative genome sequencing reveals chemotype-specific gene clusters in the toxigenic black mold Stachybotrys.</title>
        <authorList>
            <person name="Semeiks J."/>
            <person name="Borek D."/>
            <person name="Otwinowski Z."/>
            <person name="Grishin N.V."/>
        </authorList>
    </citation>
    <scope>NUCLEOTIDE SEQUENCE [LARGE SCALE GENOMIC DNA]</scope>
    <source>
        <strain evidence="9">CBS 109288 / IBT 7711</strain>
    </source>
</reference>
<feature type="compositionally biased region" description="Basic residues" evidence="6">
    <location>
        <begin position="70"/>
        <end position="84"/>
    </location>
</feature>
<dbReference type="PROSITE" id="PS50103">
    <property type="entry name" value="ZF_C3H1"/>
    <property type="match status" value="3"/>
</dbReference>
<keyword evidence="9" id="KW-1185">Reference proteome</keyword>
<feature type="region of interest" description="Disordered" evidence="6">
    <location>
        <begin position="415"/>
        <end position="434"/>
    </location>
</feature>
<feature type="region of interest" description="Disordered" evidence="6">
    <location>
        <begin position="385"/>
        <end position="410"/>
    </location>
</feature>
<proteinExistence type="predicted"/>
<dbReference type="EMBL" id="KL648720">
    <property type="protein sequence ID" value="KEY64946.1"/>
    <property type="molecule type" value="Genomic_DNA"/>
</dbReference>
<dbReference type="PANTHER" id="PTHR46156">
    <property type="entry name" value="CCCH ZINGC FINGER"/>
    <property type="match status" value="1"/>
</dbReference>
<dbReference type="InterPro" id="IPR000571">
    <property type="entry name" value="Znf_CCCH"/>
</dbReference>
<dbReference type="Gene3D" id="4.10.1000.10">
    <property type="entry name" value="Zinc finger, CCCH-type"/>
    <property type="match status" value="2"/>
</dbReference>
<dbReference type="HOGENOM" id="CLU_048898_0_0_1"/>
<keyword evidence="1 5" id="KW-0479">Metal-binding</keyword>
<evidence type="ECO:0000256" key="1">
    <source>
        <dbReference type="ARBA" id="ARBA00022723"/>
    </source>
</evidence>
<evidence type="ECO:0000256" key="5">
    <source>
        <dbReference type="PROSITE-ProRule" id="PRU00723"/>
    </source>
</evidence>
<evidence type="ECO:0000313" key="8">
    <source>
        <dbReference type="EMBL" id="KEY64946.1"/>
    </source>
</evidence>
<evidence type="ECO:0000259" key="7">
    <source>
        <dbReference type="PROSITE" id="PS50103"/>
    </source>
</evidence>
<dbReference type="FunFam" id="4.10.1000.10:FF:000035">
    <property type="entry name" value="CCCH zinc finger protein, variant"/>
    <property type="match status" value="1"/>
</dbReference>
<feature type="domain" description="C3H1-type" evidence="7">
    <location>
        <begin position="301"/>
        <end position="327"/>
    </location>
</feature>
<feature type="compositionally biased region" description="Low complexity" evidence="6">
    <location>
        <begin position="87"/>
        <end position="113"/>
    </location>
</feature>
<gene>
    <name evidence="8" type="ORF">S7711_08945</name>
</gene>
<keyword evidence="3 5" id="KW-0863">Zinc-finger</keyword>
<dbReference type="PANTHER" id="PTHR46156:SF1">
    <property type="entry name" value="ZINC FINGER CCCH DOMAIN-CONTAINING PROTEIN 3"/>
    <property type="match status" value="1"/>
</dbReference>
<dbReference type="InterPro" id="IPR036855">
    <property type="entry name" value="Znf_CCCH_sf"/>
</dbReference>
<dbReference type="SUPFAM" id="SSF90229">
    <property type="entry name" value="CCCH zinc finger"/>
    <property type="match status" value="2"/>
</dbReference>
<dbReference type="GO" id="GO:0005634">
    <property type="term" value="C:nucleus"/>
    <property type="evidence" value="ECO:0007669"/>
    <property type="project" value="TreeGrafter"/>
</dbReference>
<feature type="compositionally biased region" description="Acidic residues" evidence="6">
    <location>
        <begin position="415"/>
        <end position="425"/>
    </location>
</feature>
<dbReference type="SMART" id="SM00356">
    <property type="entry name" value="ZnF_C3H1"/>
    <property type="match status" value="3"/>
</dbReference>
<dbReference type="GO" id="GO:0008270">
    <property type="term" value="F:zinc ion binding"/>
    <property type="evidence" value="ECO:0007669"/>
    <property type="project" value="UniProtKB-KW"/>
</dbReference>
<feature type="zinc finger region" description="C3H1-type" evidence="5">
    <location>
        <begin position="272"/>
        <end position="300"/>
    </location>
</feature>
<feature type="region of interest" description="Disordered" evidence="6">
    <location>
        <begin position="69"/>
        <end position="115"/>
    </location>
</feature>
<evidence type="ECO:0000256" key="2">
    <source>
        <dbReference type="ARBA" id="ARBA00022737"/>
    </source>
</evidence>
<feature type="domain" description="C3H1-type" evidence="7">
    <location>
        <begin position="272"/>
        <end position="300"/>
    </location>
</feature>
<protein>
    <recommendedName>
        <fullName evidence="7">C3H1-type domain-containing protein</fullName>
    </recommendedName>
</protein>
<feature type="zinc finger region" description="C3H1-type" evidence="5">
    <location>
        <begin position="328"/>
        <end position="356"/>
    </location>
</feature>